<reference evidence="3" key="1">
    <citation type="submission" date="2015-07" db="EMBL/GenBank/DDBJ databases">
        <title>Transcriptome Assembly of Anthurium amnicola.</title>
        <authorList>
            <person name="Suzuki J."/>
        </authorList>
    </citation>
    <scope>NUCLEOTIDE SEQUENCE</scope>
</reference>
<dbReference type="AlphaFoldDB" id="A0A1D1ZB39"/>
<evidence type="ECO:0000256" key="2">
    <source>
        <dbReference type="SAM" id="MobiDB-lite"/>
    </source>
</evidence>
<dbReference type="PANTHER" id="PTHR31374">
    <property type="entry name" value="AUXIN-INDUCED PROTEIN-LIKE-RELATED"/>
    <property type="match status" value="1"/>
</dbReference>
<dbReference type="EMBL" id="GDJX01003854">
    <property type="protein sequence ID" value="JAT64082.1"/>
    <property type="molecule type" value="Transcribed_RNA"/>
</dbReference>
<evidence type="ECO:0000256" key="1">
    <source>
        <dbReference type="ARBA" id="ARBA00006974"/>
    </source>
</evidence>
<comment type="similarity">
    <text evidence="1">Belongs to the ARG7 family.</text>
</comment>
<protein>
    <submittedName>
        <fullName evidence="3">Auxin-induced protein 10A5</fullName>
    </submittedName>
</protein>
<dbReference type="PANTHER" id="PTHR31374:SF15">
    <property type="entry name" value="AUXIN-RESPONSIVE PROTEIN SAUR32-LIKE"/>
    <property type="match status" value="1"/>
</dbReference>
<feature type="non-terminal residue" evidence="3">
    <location>
        <position position="1"/>
    </location>
</feature>
<feature type="region of interest" description="Disordered" evidence="2">
    <location>
        <begin position="37"/>
        <end position="56"/>
    </location>
</feature>
<dbReference type="Pfam" id="PF02519">
    <property type="entry name" value="Auxin_inducible"/>
    <property type="match status" value="1"/>
</dbReference>
<gene>
    <name evidence="3" type="primary">A10A5_3</name>
    <name evidence="3" type="ORF">g.76838</name>
</gene>
<evidence type="ECO:0000313" key="3">
    <source>
        <dbReference type="EMBL" id="JAT64082.1"/>
    </source>
</evidence>
<dbReference type="InterPro" id="IPR003676">
    <property type="entry name" value="SAUR_fam"/>
</dbReference>
<name>A0A1D1ZB39_9ARAE</name>
<accession>A0A1D1ZB39</accession>
<proteinExistence type="inferred from homology"/>
<organism evidence="3">
    <name type="scientific">Anthurium amnicola</name>
    <dbReference type="NCBI Taxonomy" id="1678845"/>
    <lineage>
        <taxon>Eukaryota</taxon>
        <taxon>Viridiplantae</taxon>
        <taxon>Streptophyta</taxon>
        <taxon>Embryophyta</taxon>
        <taxon>Tracheophyta</taxon>
        <taxon>Spermatophyta</taxon>
        <taxon>Magnoliopsida</taxon>
        <taxon>Liliopsida</taxon>
        <taxon>Araceae</taxon>
        <taxon>Pothoideae</taxon>
        <taxon>Potheae</taxon>
        <taxon>Anthurium</taxon>
    </lineage>
</organism>
<dbReference type="GO" id="GO:0009733">
    <property type="term" value="P:response to auxin"/>
    <property type="evidence" value="ECO:0007669"/>
    <property type="project" value="InterPro"/>
</dbReference>
<sequence length="149" mass="16773">SLSLSLSVCVRTRLSSFCGAMGSGDSHLMQALRHHLHAGGGSRKEQPHHHHQQQQIPKGCVAVMVGQDGEEQQRFVVPVEYLSHPLFVQLLKEAEDEYGFEHQGAIALPCHVAQFRSVQGLIDRDHFLSPHHHHHQVHHHHHLVGCFRA</sequence>